<evidence type="ECO:0000256" key="10">
    <source>
        <dbReference type="ARBA" id="ARBA00022989"/>
    </source>
</evidence>
<evidence type="ECO:0000256" key="4">
    <source>
        <dbReference type="ARBA" id="ARBA00007574"/>
    </source>
</evidence>
<comment type="similarity">
    <text evidence="4">Belongs to the sarcoglycan beta/delta/gamma/zeta family.</text>
</comment>
<dbReference type="EMBL" id="UYRR01031143">
    <property type="protein sequence ID" value="VDK46644.1"/>
    <property type="molecule type" value="Genomic_DNA"/>
</dbReference>
<evidence type="ECO:0000313" key="18">
    <source>
        <dbReference type="Proteomes" id="UP000267096"/>
    </source>
</evidence>
<dbReference type="Proteomes" id="UP000267096">
    <property type="component" value="Unassembled WGS sequence"/>
</dbReference>
<organism evidence="19">
    <name type="scientific">Anisakis simplex</name>
    <name type="common">Herring worm</name>
    <dbReference type="NCBI Taxonomy" id="6269"/>
    <lineage>
        <taxon>Eukaryota</taxon>
        <taxon>Metazoa</taxon>
        <taxon>Ecdysozoa</taxon>
        <taxon>Nematoda</taxon>
        <taxon>Chromadorea</taxon>
        <taxon>Rhabditida</taxon>
        <taxon>Spirurina</taxon>
        <taxon>Ascaridomorpha</taxon>
        <taxon>Ascaridoidea</taxon>
        <taxon>Anisakidae</taxon>
        <taxon>Anisakis</taxon>
        <taxon>Anisakis simplex complex</taxon>
    </lineage>
</organism>
<evidence type="ECO:0000256" key="15">
    <source>
        <dbReference type="ARBA" id="ARBA00026041"/>
    </source>
</evidence>
<keyword evidence="8 16" id="KW-0812">Transmembrane</keyword>
<evidence type="ECO:0000256" key="3">
    <source>
        <dbReference type="ARBA" id="ARBA00004274"/>
    </source>
</evidence>
<reference evidence="17 18" key="2">
    <citation type="submission" date="2018-11" db="EMBL/GenBank/DDBJ databases">
        <authorList>
            <consortium name="Pathogen Informatics"/>
        </authorList>
    </citation>
    <scope>NUCLEOTIDE SEQUENCE [LARGE SCALE GENOMIC DNA]</scope>
</reference>
<keyword evidence="18" id="KW-1185">Reference proteome</keyword>
<keyword evidence="13" id="KW-0325">Glycoprotein</keyword>
<evidence type="ECO:0000256" key="16">
    <source>
        <dbReference type="SAM" id="Phobius"/>
    </source>
</evidence>
<dbReference type="InterPro" id="IPR027659">
    <property type="entry name" value="Sgcb"/>
</dbReference>
<dbReference type="AlphaFoldDB" id="A0A158PNR1"/>
<comment type="subunit">
    <text evidence="15">Cross-link to form 2 major subcomplexes: one consisting of SGCB, SGCD and SGCG and the other consisting of SGCB and SGCD. The association between SGCB and SGCG is particularly strong while SGCA is loosely associated with the other sarcoglycans.</text>
</comment>
<evidence type="ECO:0000256" key="11">
    <source>
        <dbReference type="ARBA" id="ARBA00023136"/>
    </source>
</evidence>
<dbReference type="Pfam" id="PF04790">
    <property type="entry name" value="Sarcoglycan_1"/>
    <property type="match status" value="2"/>
</dbReference>
<evidence type="ECO:0000256" key="5">
    <source>
        <dbReference type="ARBA" id="ARBA00015329"/>
    </source>
</evidence>
<dbReference type="OrthoDB" id="5843723at2759"/>
<evidence type="ECO:0000256" key="9">
    <source>
        <dbReference type="ARBA" id="ARBA00022968"/>
    </source>
</evidence>
<evidence type="ECO:0000256" key="6">
    <source>
        <dbReference type="ARBA" id="ARBA00022475"/>
    </source>
</evidence>
<keyword evidence="12" id="KW-1015">Disulfide bond</keyword>
<sequence length="357" mass="40073">MPAGGPTYLRSEKPEVVDFKDTPSIQEYNLHVTGLREKRLWILLGVMILLTLLTIAVLIMNMFIIKVLDMSTRGMKLMQFHTRYDTRTDREESVVQFTANNVHLGKVVAKSGLVHGAVGKDLNVHGSRVIIRGLKDGTRFLLQEGICRFENVDQFIVKDSSRPLFSVQHPMFTIDSRVKKISTEQIVTNKVHLEEEHFKEISEVLRKEEMTVQHTCKVGEEREEVRATDLSVQFALDEPTVSLTSVLQIRSPINENLNVDVINLSVRGNEGVKMEAKRFNATAKTSIILRTSKDGKMLFSARKMYIGSNWLSLPISSSPSLTASIDAMRVCICIAARPKLFTVAGNKPCIAAPNFCV</sequence>
<comment type="subcellular location">
    <subcellularLocation>
        <location evidence="3">Cell membrane</location>
        <location evidence="3">Sarcolemma</location>
        <topology evidence="3">Single-pass type II membrane protein</topology>
    </subcellularLocation>
    <subcellularLocation>
        <location evidence="2">Cytoplasm</location>
        <location evidence="2">Cytoskeleton</location>
    </subcellularLocation>
</comment>
<dbReference type="InterPro" id="IPR006875">
    <property type="entry name" value="Sarcoglycan"/>
</dbReference>
<keyword evidence="6" id="KW-1003">Cell membrane</keyword>
<keyword evidence="9" id="KW-0735">Signal-anchor</keyword>
<evidence type="ECO:0000256" key="1">
    <source>
        <dbReference type="ARBA" id="ARBA00002860"/>
    </source>
</evidence>
<evidence type="ECO:0000313" key="19">
    <source>
        <dbReference type="WBParaSite" id="ASIM_0001266601-mRNA-1"/>
    </source>
</evidence>
<evidence type="ECO:0000256" key="8">
    <source>
        <dbReference type="ARBA" id="ARBA00022692"/>
    </source>
</evidence>
<evidence type="ECO:0000313" key="17">
    <source>
        <dbReference type="EMBL" id="VDK46644.1"/>
    </source>
</evidence>
<dbReference type="PANTHER" id="PTHR21142">
    <property type="entry name" value="SARCOGLYCANS"/>
    <property type="match status" value="1"/>
</dbReference>
<dbReference type="GO" id="GO:0005856">
    <property type="term" value="C:cytoskeleton"/>
    <property type="evidence" value="ECO:0007669"/>
    <property type="project" value="UniProtKB-SubCell"/>
</dbReference>
<evidence type="ECO:0000256" key="13">
    <source>
        <dbReference type="ARBA" id="ARBA00023180"/>
    </source>
</evidence>
<keyword evidence="11 16" id="KW-0472">Membrane</keyword>
<dbReference type="PANTHER" id="PTHR21142:SF2">
    <property type="entry name" value="BETA-SARCOGLYCAN"/>
    <property type="match status" value="1"/>
</dbReference>
<evidence type="ECO:0000256" key="14">
    <source>
        <dbReference type="ARBA" id="ARBA00023212"/>
    </source>
</evidence>
<reference evidence="19" key="1">
    <citation type="submission" date="2016-04" db="UniProtKB">
        <authorList>
            <consortium name="WormBaseParasite"/>
        </authorList>
    </citation>
    <scope>IDENTIFICATION</scope>
</reference>
<dbReference type="GO" id="GO:0016012">
    <property type="term" value="C:sarcoglycan complex"/>
    <property type="evidence" value="ECO:0007669"/>
    <property type="project" value="InterPro"/>
</dbReference>
<keyword evidence="10 16" id="KW-1133">Transmembrane helix</keyword>
<evidence type="ECO:0000256" key="2">
    <source>
        <dbReference type="ARBA" id="ARBA00004245"/>
    </source>
</evidence>
<accession>A0A158PNR1</accession>
<keyword evidence="7" id="KW-0963">Cytoplasm</keyword>
<evidence type="ECO:0000256" key="7">
    <source>
        <dbReference type="ARBA" id="ARBA00022490"/>
    </source>
</evidence>
<feature type="transmembrane region" description="Helical" evidence="16">
    <location>
        <begin position="40"/>
        <end position="68"/>
    </location>
</feature>
<dbReference type="GO" id="GO:0007517">
    <property type="term" value="P:muscle organ development"/>
    <property type="evidence" value="ECO:0007669"/>
    <property type="project" value="InterPro"/>
</dbReference>
<keyword evidence="14" id="KW-0206">Cytoskeleton</keyword>
<protein>
    <recommendedName>
        <fullName evidence="5">Beta-sarcoglycan</fullName>
    </recommendedName>
</protein>
<name>A0A158PNR1_ANISI</name>
<dbReference type="GO" id="GO:0042383">
    <property type="term" value="C:sarcolemma"/>
    <property type="evidence" value="ECO:0007669"/>
    <property type="project" value="UniProtKB-SubCell"/>
</dbReference>
<gene>
    <name evidence="17" type="ORF">ASIM_LOCUS12132</name>
</gene>
<evidence type="ECO:0000256" key="12">
    <source>
        <dbReference type="ARBA" id="ARBA00023157"/>
    </source>
</evidence>
<dbReference type="WBParaSite" id="ASIM_0001266601-mRNA-1">
    <property type="protein sequence ID" value="ASIM_0001266601-mRNA-1"/>
    <property type="gene ID" value="ASIM_0001266601"/>
</dbReference>
<comment type="function">
    <text evidence="1">Component of the sarcoglycan complex, a subcomplex of the dystrophin-glycoprotein complex which forms a link between the F-actin cytoskeleton and the extracellular matrix.</text>
</comment>
<proteinExistence type="inferred from homology"/>